<evidence type="ECO:0000313" key="4">
    <source>
        <dbReference type="Proteomes" id="UP000662814"/>
    </source>
</evidence>
<evidence type="ECO:0000259" key="2">
    <source>
        <dbReference type="Pfam" id="PF20789"/>
    </source>
</evidence>
<dbReference type="Proteomes" id="UP000662814">
    <property type="component" value="Chromosome"/>
</dbReference>
<gene>
    <name evidence="3" type="ORF">HCR76_10745</name>
</gene>
<accession>A0ABX6YG02</accession>
<protein>
    <submittedName>
        <fullName evidence="3">Thioesterase family protein</fullName>
    </submittedName>
</protein>
<dbReference type="InterPro" id="IPR049449">
    <property type="entry name" value="TesB_ACOT8-like_N"/>
</dbReference>
<organism evidence="3 4">
    <name type="scientific">Paramicrobacterium chengjingii</name>
    <dbReference type="NCBI Taxonomy" id="2769067"/>
    <lineage>
        <taxon>Bacteria</taxon>
        <taxon>Bacillati</taxon>
        <taxon>Actinomycetota</taxon>
        <taxon>Actinomycetes</taxon>
        <taxon>Micrococcales</taxon>
        <taxon>Microbacteriaceae</taxon>
        <taxon>Paramicrobacterium</taxon>
    </lineage>
</organism>
<feature type="domain" description="Acyl-CoA thioesterase-like N-terminal HotDog" evidence="1">
    <location>
        <begin position="22"/>
        <end position="103"/>
    </location>
</feature>
<keyword evidence="4" id="KW-1185">Reference proteome</keyword>
<sequence length="256" mass="28447">MSEPYYRDLGGMRFESTIHAQGAWNEHEQHMAPASALLTEVIEREFASVGMRIARLGFEIYGIIHAGTFEVRTQVLRPGRTIELVQAEMVCGDRVAISARAWLLTTSDTGDLVGVEDTPMPPLHDAELWDGMSPWPGGYIESLEFRYVGEPRPGARQTWLQSQHPLIDVGDVSPLAHLVRLTDTANGLSGREHPSTLLYPNVDLQIHIHRLPHGDWLGIDGIQQYGPDGVGLTSSILNDDAGPFARVEQILTLRRR</sequence>
<name>A0ABX6YG02_9MICO</name>
<evidence type="ECO:0000313" key="3">
    <source>
        <dbReference type="EMBL" id="QPZ37322.1"/>
    </source>
</evidence>
<dbReference type="SUPFAM" id="SSF54637">
    <property type="entry name" value="Thioesterase/thiol ester dehydrase-isomerase"/>
    <property type="match status" value="1"/>
</dbReference>
<dbReference type="InterPro" id="IPR049450">
    <property type="entry name" value="ACOT8-like_C"/>
</dbReference>
<proteinExistence type="predicted"/>
<dbReference type="InterPro" id="IPR042171">
    <property type="entry name" value="Acyl-CoA_hotdog"/>
</dbReference>
<evidence type="ECO:0000259" key="1">
    <source>
        <dbReference type="Pfam" id="PF13622"/>
    </source>
</evidence>
<feature type="domain" description="Acyl-CoA thioesterase-like C-terminal" evidence="2">
    <location>
        <begin position="130"/>
        <end position="251"/>
    </location>
</feature>
<reference evidence="3 4" key="1">
    <citation type="submission" date="2020-12" db="EMBL/GenBank/DDBJ databases">
        <title>Microbacterium sp. HY060.</title>
        <authorList>
            <person name="Zhou J."/>
        </authorList>
    </citation>
    <scope>NUCLEOTIDE SEQUENCE [LARGE SCALE GENOMIC DNA]</scope>
    <source>
        <strain evidence="3 4">HY60</strain>
    </source>
</reference>
<dbReference type="Pfam" id="PF13622">
    <property type="entry name" value="4HBT_3"/>
    <property type="match status" value="1"/>
</dbReference>
<dbReference type="Pfam" id="PF20789">
    <property type="entry name" value="4HBT_3C"/>
    <property type="match status" value="1"/>
</dbReference>
<dbReference type="InterPro" id="IPR029069">
    <property type="entry name" value="HotDog_dom_sf"/>
</dbReference>
<dbReference type="Gene3D" id="2.40.160.210">
    <property type="entry name" value="Acyl-CoA thioesterase, double hotdog domain"/>
    <property type="match status" value="1"/>
</dbReference>
<dbReference type="RefSeq" id="WP_166992234.1">
    <property type="nucleotide sequence ID" value="NZ_CP061169.1"/>
</dbReference>
<dbReference type="EMBL" id="CP061169">
    <property type="protein sequence ID" value="QPZ37322.1"/>
    <property type="molecule type" value="Genomic_DNA"/>
</dbReference>